<proteinExistence type="predicted"/>
<dbReference type="PANTHER" id="PTHR35392">
    <property type="entry name" value="ZN(II)2CYS6 TRANSCRIPTION FACTOR (EUROFUNG)-RELATED-RELATED"/>
    <property type="match status" value="1"/>
</dbReference>
<comment type="caution">
    <text evidence="1">The sequence shown here is derived from an EMBL/GenBank/DDBJ whole genome shotgun (WGS) entry which is preliminary data.</text>
</comment>
<evidence type="ECO:0008006" key="3">
    <source>
        <dbReference type="Google" id="ProtNLM"/>
    </source>
</evidence>
<dbReference type="EMBL" id="LCWV01000087">
    <property type="protein sequence ID" value="PWI64149.1"/>
    <property type="molecule type" value="Genomic_DNA"/>
</dbReference>
<organism evidence="1 2">
    <name type="scientific">Purpureocillium lilacinum</name>
    <name type="common">Paecilomyces lilacinus</name>
    <dbReference type="NCBI Taxonomy" id="33203"/>
    <lineage>
        <taxon>Eukaryota</taxon>
        <taxon>Fungi</taxon>
        <taxon>Dikarya</taxon>
        <taxon>Ascomycota</taxon>
        <taxon>Pezizomycotina</taxon>
        <taxon>Sordariomycetes</taxon>
        <taxon>Hypocreomycetidae</taxon>
        <taxon>Hypocreales</taxon>
        <taxon>Ophiocordycipitaceae</taxon>
        <taxon>Purpureocillium</taxon>
    </lineage>
</organism>
<gene>
    <name evidence="1" type="ORF">PCL_12101</name>
</gene>
<reference evidence="1 2" key="1">
    <citation type="journal article" date="2016" name="Front. Microbiol.">
        <title>Genome and transcriptome sequences reveal the specific parasitism of the nematophagous Purpureocillium lilacinum 36-1.</title>
        <authorList>
            <person name="Xie J."/>
            <person name="Li S."/>
            <person name="Mo C."/>
            <person name="Xiao X."/>
            <person name="Peng D."/>
            <person name="Wang G."/>
            <person name="Xiao Y."/>
        </authorList>
    </citation>
    <scope>NUCLEOTIDE SEQUENCE [LARGE SCALE GENOMIC DNA]</scope>
    <source>
        <strain evidence="1 2">36-1</strain>
    </source>
</reference>
<name>A0A2U3DPH7_PURLI</name>
<dbReference type="InterPro" id="IPR052973">
    <property type="entry name" value="Fungal_sec-metab_reg_TF"/>
</dbReference>
<dbReference type="PANTHER" id="PTHR35392:SF3">
    <property type="entry name" value="ZN(2)-C6 FUNGAL-TYPE DOMAIN-CONTAINING PROTEIN"/>
    <property type="match status" value="1"/>
</dbReference>
<evidence type="ECO:0000313" key="2">
    <source>
        <dbReference type="Proteomes" id="UP000245956"/>
    </source>
</evidence>
<protein>
    <recommendedName>
        <fullName evidence="3">Zn(2)-C6 fungal-type domain-containing protein</fullName>
    </recommendedName>
</protein>
<dbReference type="AlphaFoldDB" id="A0A2U3DPH7"/>
<dbReference type="Proteomes" id="UP000245956">
    <property type="component" value="Unassembled WGS sequence"/>
</dbReference>
<accession>A0A2U3DPH7</accession>
<sequence>MPVTPSQPPEGSHAVRFPGYHWTLLLNPCYVPTLVMVYAQNPTISSLVPPQQQTILVVMVYAQTPTISSLVPPQQQHPRHFVVALYSTLHTTQGQSVKKANRQVTGALKLQVASPLSARQLETASSVSQCCFAAETATPKQASTVLPANLPNATSSTSLCSTASVLCEQNSQDNSTARSPNSLHIAVLPAQSNHNARPVHERGPKRGPFRDVKLRKQTAETRKIGSCIRCKMQRIRCEKGPQGSGGPCLTCNALKASQLRHSACVRHKVTDITLVGPDSIRGYTWTHRWNKTATTPMRDWPTAEIKLVNISNGLSNKCFSIHTRPFPIASHDLELLSEYIDTDRALWTTDLALVDLEATETAYANYIPVIMHQVLERFSGPPVGLLHRAYRQACRLLRNSGSQTKACEMLHAALSVWASVCLSLLPVYVVEETLQTAYFDSSTSALTAGKIPAPPILRAQLELVLIHYVEETLRKDLLHRLQDMLYKNRRDTWMVIYLVLLILLHNTERLTERALRYAKHNGGKQSADENIEKLFTDANTLLAHFHYCNHGILPLSDDCKDQVLREVHKLDEESIEFVHFSRAFARRHLPPVAATQWTEPAELAAWESDYFFTRQLFDEKWRPRSGKLVYATHILSES</sequence>
<evidence type="ECO:0000313" key="1">
    <source>
        <dbReference type="EMBL" id="PWI64149.1"/>
    </source>
</evidence>